<evidence type="ECO:0000313" key="2">
    <source>
        <dbReference type="EMBL" id="AHM57672.1"/>
    </source>
</evidence>
<dbReference type="Pfam" id="PF14192">
    <property type="entry name" value="DUF4314"/>
    <property type="match status" value="1"/>
</dbReference>
<evidence type="ECO:0000313" key="3">
    <source>
        <dbReference type="Proteomes" id="UP000019591"/>
    </source>
</evidence>
<dbReference type="InterPro" id="IPR025463">
    <property type="entry name" value="DUF4314"/>
</dbReference>
<dbReference type="HOGENOM" id="CLU_179854_2_0_9"/>
<dbReference type="RefSeq" id="WP_025436569.1">
    <property type="nucleotide sequence ID" value="NZ_CP007453.1"/>
</dbReference>
<proteinExistence type="predicted"/>
<dbReference type="OrthoDB" id="9813511at2"/>
<reference evidence="2 3" key="1">
    <citation type="journal article" date="2014" name="Genome Announc.">
        <title>Complete Genome Sequence of Amino Acid-Utilizing Eubacterium acidaminophilum al-2 (DSM 3953).</title>
        <authorList>
            <person name="Poehlein A."/>
            <person name="Andreesen J.R."/>
            <person name="Daniel R."/>
        </authorList>
    </citation>
    <scope>NUCLEOTIDE SEQUENCE [LARGE SCALE GENOMIC DNA]</scope>
    <source>
        <strain evidence="2 3">DSM 3953</strain>
        <plasmid evidence="3">Plasmid EAL2_808p</plasmid>
    </source>
</reference>
<accession>W8TNE3</accession>
<keyword evidence="3" id="KW-1185">Reference proteome</keyword>
<protein>
    <recommendedName>
        <fullName evidence="1">DUF4314 domain-containing protein</fullName>
    </recommendedName>
</protein>
<gene>
    <name evidence="2" type="ORF">EAL2_808p01670</name>
</gene>
<dbReference type="eggNOG" id="COG2105">
    <property type="taxonomic scope" value="Bacteria"/>
</dbReference>
<evidence type="ECO:0000259" key="1">
    <source>
        <dbReference type="Pfam" id="PF14192"/>
    </source>
</evidence>
<geneLocation type="plasmid" evidence="2 3">
    <name>EAL2_808p</name>
</geneLocation>
<dbReference type="AlphaFoldDB" id="W8TNE3"/>
<dbReference type="Proteomes" id="UP000019591">
    <property type="component" value="Plasmid EAL2_808p"/>
</dbReference>
<feature type="domain" description="DUF4314" evidence="1">
    <location>
        <begin position="5"/>
        <end position="73"/>
    </location>
</feature>
<organism evidence="2 3">
    <name type="scientific">Peptoclostridium acidaminophilum DSM 3953</name>
    <dbReference type="NCBI Taxonomy" id="1286171"/>
    <lineage>
        <taxon>Bacteria</taxon>
        <taxon>Bacillati</taxon>
        <taxon>Bacillota</taxon>
        <taxon>Clostridia</taxon>
        <taxon>Peptostreptococcales</taxon>
        <taxon>Peptoclostridiaceae</taxon>
        <taxon>Peptoclostridium</taxon>
    </lineage>
</organism>
<sequence length="75" mass="8237">MRPIHPKRLQQLKNSFAPGTRVRLLYMNDPYTKLSSGELGTVIGVDDIGTIHVSWDCGSSLGVAYGEDSCEIVKD</sequence>
<dbReference type="KEGG" id="eac:EAL2_808p01670"/>
<name>W8TNE3_PEPAC</name>
<keyword evidence="2" id="KW-0614">Plasmid</keyword>
<dbReference type="EMBL" id="CP007453">
    <property type="protein sequence ID" value="AHM57672.1"/>
    <property type="molecule type" value="Genomic_DNA"/>
</dbReference>
<dbReference type="PATRIC" id="fig|1286171.3.peg.2345"/>